<comment type="subcellular location">
    <subcellularLocation>
        <location evidence="2">Cell membrane</location>
        <topology evidence="2">Multi-pass membrane protein</topology>
    </subcellularLocation>
</comment>
<comment type="similarity">
    <text evidence="3">Belongs to the peptidase M50B family.</text>
</comment>
<keyword evidence="9" id="KW-0862">Zinc</keyword>
<dbReference type="MEROPS" id="M50.A07"/>
<dbReference type="AlphaFoldDB" id="Q9UYD6"/>
<dbReference type="eggNOG" id="arCOG00614">
    <property type="taxonomic scope" value="Archaea"/>
</dbReference>
<dbReference type="GO" id="GO:0008237">
    <property type="term" value="F:metallopeptidase activity"/>
    <property type="evidence" value="ECO:0007669"/>
    <property type="project" value="UniProtKB-KW"/>
</dbReference>
<evidence type="ECO:0000256" key="4">
    <source>
        <dbReference type="ARBA" id="ARBA00022475"/>
    </source>
</evidence>
<keyword evidence="12 13" id="KW-0472">Membrane</keyword>
<reference evidence="14" key="1">
    <citation type="submission" date="1999-07" db="EMBL/GenBank/DDBJ databases">
        <authorList>
            <person name="Genoscope"/>
        </authorList>
    </citation>
    <scope>NUCLEOTIDE SEQUENCE</scope>
    <source>
        <strain evidence="14">Orsay</strain>
    </source>
</reference>
<evidence type="ECO:0000256" key="5">
    <source>
        <dbReference type="ARBA" id="ARBA00022670"/>
    </source>
</evidence>
<keyword evidence="5 15" id="KW-0645">Protease</keyword>
<reference evidence="14" key="2">
    <citation type="journal article" date="2000" name="J. Mol. Biol.">
        <title>Archaeal homologs of eukaryotic methylation guide small nucleolar RNAs: lessons from the Pyrococcus genomes.</title>
        <authorList>
            <person name="Gaspin C."/>
            <person name="Cavaille J."/>
            <person name="Erauso G."/>
        </authorList>
    </citation>
    <scope>NUCLEOTIDE SEQUENCE</scope>
    <source>
        <strain evidence="14">Orsay</strain>
    </source>
</reference>
<keyword evidence="10 13" id="KW-1133">Transmembrane helix</keyword>
<dbReference type="EMBL" id="AJ248288">
    <property type="protein sequence ID" value="CAB50476.1"/>
    <property type="molecule type" value="Genomic_DNA"/>
</dbReference>
<keyword evidence="4" id="KW-1003">Cell membrane</keyword>
<dbReference type="EMBL" id="HE613800">
    <property type="protein sequence ID" value="CCE71029.1"/>
    <property type="molecule type" value="Genomic_DNA"/>
</dbReference>
<keyword evidence="11 15" id="KW-0482">Metalloprotease</keyword>
<reference evidence="14 16" key="4">
    <citation type="journal article" date="2003" name="Mol. Microbiol.">
        <title>An integrated analysis of the genome of the hyperthermophilic archaeon Pyrococcus abyssi.</title>
        <authorList>
            <person name="Cohen G."/>
            <person name="Barbe V."/>
            <person name="Flament D."/>
            <person name="Galperin M."/>
            <person name="Heilig R."/>
            <person name="Ripp R."/>
            <person name="Lecompte O."/>
            <person name="Prieur D."/>
            <person name="Poch O."/>
            <person name="Quellerou J."/>
            <person name="Thierry J.C."/>
            <person name="Van der Oost J."/>
            <person name="Weissenbach J."/>
            <person name="Zivanovic Y."/>
            <person name="Forterre P."/>
        </authorList>
    </citation>
    <scope>NUCLEOTIDE SEQUENCE [LARGE SCALE GENOMIC DNA]</scope>
    <source>
        <strain evidence="16">GE5 / Orsay</strain>
        <strain evidence="14">Orsay</strain>
    </source>
</reference>
<feature type="transmembrane region" description="Helical" evidence="13">
    <location>
        <begin position="168"/>
        <end position="187"/>
    </location>
</feature>
<evidence type="ECO:0000256" key="11">
    <source>
        <dbReference type="ARBA" id="ARBA00023049"/>
    </source>
</evidence>
<evidence type="ECO:0000313" key="16">
    <source>
        <dbReference type="Proteomes" id="UP000000810"/>
    </source>
</evidence>
<evidence type="ECO:0000256" key="8">
    <source>
        <dbReference type="ARBA" id="ARBA00022801"/>
    </source>
</evidence>
<reference evidence="14" key="3">
    <citation type="journal article" date="2001" name="Genome Res.">
        <title>Genome evolution at the genus level: comparison of three complete genomes of hyperthermophilic archaea.</title>
        <authorList>
            <person name="Lecompte O."/>
            <person name="Ripp R."/>
            <person name="Puzos-Barbe V."/>
            <person name="Duprat S."/>
            <person name="Heilig R."/>
            <person name="Dietrich J."/>
            <person name="Thierry J.C."/>
            <person name="Poch O."/>
        </authorList>
    </citation>
    <scope>NUCLEOTIDE SEQUENCE</scope>
    <source>
        <strain evidence="14">Orsay</strain>
    </source>
</reference>
<evidence type="ECO:0000256" key="2">
    <source>
        <dbReference type="ARBA" id="ARBA00004651"/>
    </source>
</evidence>
<evidence type="ECO:0000313" key="15">
    <source>
        <dbReference type="EMBL" id="CCE71029.1"/>
    </source>
</evidence>
<gene>
    <name evidence="14" type="ordered locus">PAB1319</name>
</gene>
<keyword evidence="8" id="KW-0378">Hydrolase</keyword>
<evidence type="ECO:0000256" key="9">
    <source>
        <dbReference type="ARBA" id="ARBA00022833"/>
    </source>
</evidence>
<protein>
    <submittedName>
        <fullName evidence="15">Metalloprotease</fullName>
    </submittedName>
    <submittedName>
        <fullName evidence="14">Peptidase, family M50</fullName>
    </submittedName>
</protein>
<feature type="transmembrane region" description="Helical" evidence="13">
    <location>
        <begin position="66"/>
        <end position="96"/>
    </location>
</feature>
<evidence type="ECO:0000256" key="10">
    <source>
        <dbReference type="ARBA" id="ARBA00022989"/>
    </source>
</evidence>
<dbReference type="HOGENOM" id="CLU_099718_0_0_2"/>
<evidence type="ECO:0000313" key="17">
    <source>
        <dbReference type="Proteomes" id="UP000009139"/>
    </source>
</evidence>
<organism evidence="14 16">
    <name type="scientific">Pyrococcus abyssi (strain GE5 / Orsay)</name>
    <dbReference type="NCBI Taxonomy" id="272844"/>
    <lineage>
        <taxon>Archaea</taxon>
        <taxon>Methanobacteriati</taxon>
        <taxon>Methanobacteriota</taxon>
        <taxon>Thermococci</taxon>
        <taxon>Thermococcales</taxon>
        <taxon>Thermococcaceae</taxon>
        <taxon>Pyrococcus</taxon>
    </lineage>
</organism>
<keyword evidence="6 13" id="KW-0812">Transmembrane</keyword>
<reference evidence="15 17" key="5">
    <citation type="journal article" date="2012" name="Curr. Microbiol.">
        <title>Re-annotation of two hyperthermophilic archaea Pyrococcus abyssi GE5 and Pyrococcus furiosus DSM 3638.</title>
        <authorList>
            <person name="Gao J."/>
            <person name="Wang J."/>
        </authorList>
    </citation>
    <scope>GENOME REANNOTATION</scope>
    <source>
        <strain evidence="15">GE5</strain>
        <strain evidence="17">GE5 / Orsay</strain>
    </source>
</reference>
<proteinExistence type="inferred from homology"/>
<keyword evidence="16" id="KW-1185">Reference proteome</keyword>
<sequence>MQGRELEDLLVSFLVLLLLFSDFSPKLIPYVTPALFTAFVLHELAHRQVARYFGYYSYYKRWDLGIALALIFGMFTKLLTGSTWVFAAVGSVYIYAPYQYWVDKRSEGIIALSGPITNIIVAILGYVLIKVISLGSWFWILYYMTKVNAWLAFFNLLPFPPLDGFKVFRWNVSYWAIVFGVSFMLYYL</sequence>
<dbReference type="GO" id="GO:0046872">
    <property type="term" value="F:metal ion binding"/>
    <property type="evidence" value="ECO:0007669"/>
    <property type="project" value="UniProtKB-KW"/>
</dbReference>
<keyword evidence="7" id="KW-0479">Metal-binding</keyword>
<dbReference type="CDD" id="cd06158">
    <property type="entry name" value="S2P-M50_like_1"/>
    <property type="match status" value="1"/>
</dbReference>
<dbReference type="InterPro" id="IPR044537">
    <property type="entry name" value="Rip2-like"/>
</dbReference>
<evidence type="ECO:0000256" key="3">
    <source>
        <dbReference type="ARBA" id="ARBA00007931"/>
    </source>
</evidence>
<dbReference type="GO" id="GO:0006508">
    <property type="term" value="P:proteolysis"/>
    <property type="evidence" value="ECO:0007669"/>
    <property type="project" value="UniProtKB-KW"/>
</dbReference>
<evidence type="ECO:0000256" key="13">
    <source>
        <dbReference type="SAM" id="Phobius"/>
    </source>
</evidence>
<dbReference type="PANTHER" id="PTHR35864:SF1">
    <property type="entry name" value="ZINC METALLOPROTEASE YWHC-RELATED"/>
    <property type="match status" value="1"/>
</dbReference>
<dbReference type="PATRIC" id="fig|272844.11.peg.1676"/>
<evidence type="ECO:0000313" key="14">
    <source>
        <dbReference type="EMBL" id="CAB50476.1"/>
    </source>
</evidence>
<dbReference type="InterPro" id="IPR052348">
    <property type="entry name" value="Metallopeptidase_M50B"/>
</dbReference>
<dbReference type="OrthoDB" id="86131at2157"/>
<dbReference type="GO" id="GO:0005886">
    <property type="term" value="C:plasma membrane"/>
    <property type="evidence" value="ECO:0007669"/>
    <property type="project" value="UniProtKB-SubCell"/>
</dbReference>
<dbReference type="KEGG" id="pab:PAB1319"/>
<evidence type="ECO:0000256" key="12">
    <source>
        <dbReference type="ARBA" id="ARBA00023136"/>
    </source>
</evidence>
<dbReference type="STRING" id="272844.PAB1319"/>
<name>Q9UYD6_PYRAB</name>
<dbReference type="PANTHER" id="PTHR35864">
    <property type="entry name" value="ZINC METALLOPROTEASE MJ0611-RELATED"/>
    <property type="match status" value="1"/>
</dbReference>
<dbReference type="RefSeq" id="WP_010868689.1">
    <property type="nucleotide sequence ID" value="NC_000868.1"/>
</dbReference>
<feature type="transmembrane region" description="Helical" evidence="13">
    <location>
        <begin position="27"/>
        <end position="45"/>
    </location>
</feature>
<feature type="transmembrane region" description="Helical" evidence="13">
    <location>
        <begin position="108"/>
        <end position="129"/>
    </location>
</feature>
<dbReference type="Proteomes" id="UP000000810">
    <property type="component" value="Chromosome"/>
</dbReference>
<feature type="transmembrane region" description="Helical" evidence="13">
    <location>
        <begin position="136"/>
        <end position="156"/>
    </location>
</feature>
<evidence type="ECO:0000256" key="1">
    <source>
        <dbReference type="ARBA" id="ARBA00001947"/>
    </source>
</evidence>
<comment type="cofactor">
    <cofactor evidence="1">
        <name>Zn(2+)</name>
        <dbReference type="ChEBI" id="CHEBI:29105"/>
    </cofactor>
</comment>
<dbReference type="PIR" id="F75004">
    <property type="entry name" value="F75004"/>
</dbReference>
<dbReference type="Proteomes" id="UP000009139">
    <property type="component" value="Chromosome"/>
</dbReference>
<accession>Q9UYD6</accession>
<evidence type="ECO:0000256" key="6">
    <source>
        <dbReference type="ARBA" id="ARBA00022692"/>
    </source>
</evidence>
<evidence type="ECO:0000256" key="7">
    <source>
        <dbReference type="ARBA" id="ARBA00022723"/>
    </source>
</evidence>